<dbReference type="SUPFAM" id="SSF57196">
    <property type="entry name" value="EGF/Laminin"/>
    <property type="match status" value="3"/>
</dbReference>
<dbReference type="PROSITE" id="PS00022">
    <property type="entry name" value="EGF_1"/>
    <property type="match status" value="3"/>
</dbReference>
<dbReference type="AlphaFoldDB" id="A0A2R2MIF1"/>
<evidence type="ECO:0000259" key="8">
    <source>
        <dbReference type="PROSITE" id="PS50026"/>
    </source>
</evidence>
<feature type="domain" description="EGF-like" evidence="8">
    <location>
        <begin position="137"/>
        <end position="179"/>
    </location>
</feature>
<dbReference type="InterPro" id="IPR036772">
    <property type="entry name" value="SRCR-like_dom_sf"/>
</dbReference>
<feature type="domain" description="SRCR" evidence="9">
    <location>
        <begin position="31"/>
        <end position="132"/>
    </location>
</feature>
<dbReference type="RefSeq" id="XP_023929988.1">
    <property type="nucleotide sequence ID" value="XM_024074220.1"/>
</dbReference>
<evidence type="ECO:0000256" key="5">
    <source>
        <dbReference type="ARBA" id="ARBA00023180"/>
    </source>
</evidence>
<keyword evidence="2" id="KW-0732">Signal</keyword>
<feature type="disulfide bond" evidence="6">
    <location>
        <begin position="169"/>
        <end position="178"/>
    </location>
</feature>
<organism evidence="10 11">
    <name type="scientific">Lingula anatina</name>
    <name type="common">Brachiopod</name>
    <name type="synonym">Lingula unguis</name>
    <dbReference type="NCBI Taxonomy" id="7574"/>
    <lineage>
        <taxon>Eukaryota</taxon>
        <taxon>Metazoa</taxon>
        <taxon>Spiralia</taxon>
        <taxon>Lophotrochozoa</taxon>
        <taxon>Brachiopoda</taxon>
        <taxon>Linguliformea</taxon>
        <taxon>Lingulata</taxon>
        <taxon>Lingulida</taxon>
        <taxon>Linguloidea</taxon>
        <taxon>Lingulidae</taxon>
        <taxon>Lingula</taxon>
    </lineage>
</organism>
<dbReference type="SMART" id="SM00202">
    <property type="entry name" value="SR"/>
    <property type="match status" value="1"/>
</dbReference>
<dbReference type="SMART" id="SM00181">
    <property type="entry name" value="EGF"/>
    <property type="match status" value="3"/>
</dbReference>
<evidence type="ECO:0000259" key="9">
    <source>
        <dbReference type="PROSITE" id="PS50287"/>
    </source>
</evidence>
<keyword evidence="10" id="KW-1185">Reference proteome</keyword>
<dbReference type="GeneID" id="106156297"/>
<sequence length="314" mass="34851">MMIKPSPMSPKIDLRRLCAVHIKNQFTGKKIRLVGGRSSNEGRVEVYHDGQWGTVCDDGFGNTEAEVVCRLLGYSPNKARVYRHGWGNLAYGRIWLDDLRCTGNESSIFDCPHRDLGVHDCGHGGDVGVNCYNGTAIPDHCSPNPCQSGGTCVRKLRINYENTDYKCICPYDRMGVNCEKSYDPCASYPCHYGGTCIRTNSTFWPYSAYRCNCAFNRTGEMCEYSIGDSCSSNPCYNGSKCVAQGNDYACACPWGRYGKRCESNEFPVRLVGGRSSREGRVEVYFEPHGSWGTVCDDGFDDNAARVICRSLGFG</sequence>
<dbReference type="PRINTS" id="PR00258">
    <property type="entry name" value="SPERACTRCPTR"/>
</dbReference>
<feature type="domain" description="EGF-like" evidence="8">
    <location>
        <begin position="226"/>
        <end position="262"/>
    </location>
</feature>
<evidence type="ECO:0000256" key="4">
    <source>
        <dbReference type="ARBA" id="ARBA00023157"/>
    </source>
</evidence>
<evidence type="ECO:0000256" key="6">
    <source>
        <dbReference type="PROSITE-ProRule" id="PRU00076"/>
    </source>
</evidence>
<dbReference type="PROSITE" id="PS00420">
    <property type="entry name" value="SRCR_1"/>
    <property type="match status" value="1"/>
</dbReference>
<dbReference type="Gene3D" id="3.10.250.10">
    <property type="entry name" value="SRCR-like domain"/>
    <property type="match status" value="2"/>
</dbReference>
<protein>
    <submittedName>
        <fullName evidence="11">Neurotrypsin</fullName>
    </submittedName>
</protein>
<evidence type="ECO:0000256" key="1">
    <source>
        <dbReference type="ARBA" id="ARBA00022536"/>
    </source>
</evidence>
<gene>
    <name evidence="11" type="primary">LOC106156297</name>
</gene>
<dbReference type="STRING" id="7574.A0A2R2MIF1"/>
<dbReference type="Gene3D" id="2.10.25.10">
    <property type="entry name" value="Laminin"/>
    <property type="match status" value="3"/>
</dbReference>
<feature type="disulfide bond" evidence="6">
    <location>
        <begin position="252"/>
        <end position="261"/>
    </location>
</feature>
<feature type="domain" description="EGF-like" evidence="8">
    <location>
        <begin position="181"/>
        <end position="223"/>
    </location>
</feature>
<feature type="domain" description="SRCR" evidence="9">
    <location>
        <begin position="268"/>
        <end position="314"/>
    </location>
</feature>
<comment type="caution">
    <text evidence="7">Lacks conserved residue(s) required for the propagation of feature annotation.</text>
</comment>
<dbReference type="PANTHER" id="PTHR48071">
    <property type="entry name" value="SRCR DOMAIN-CONTAINING PROTEIN"/>
    <property type="match status" value="1"/>
</dbReference>
<dbReference type="Pfam" id="PF00008">
    <property type="entry name" value="EGF"/>
    <property type="match status" value="2"/>
</dbReference>
<proteinExistence type="predicted"/>
<dbReference type="CDD" id="cd00054">
    <property type="entry name" value="EGF_CA"/>
    <property type="match status" value="1"/>
</dbReference>
<reference evidence="11" key="1">
    <citation type="submission" date="2025-08" db="UniProtKB">
        <authorList>
            <consortium name="RefSeq"/>
        </authorList>
    </citation>
    <scope>IDENTIFICATION</scope>
    <source>
        <tissue evidence="11">Gonads</tissue>
    </source>
</reference>
<keyword evidence="4 7" id="KW-1015">Disulfide bond</keyword>
<feature type="disulfide bond" evidence="6">
    <location>
        <begin position="213"/>
        <end position="222"/>
    </location>
</feature>
<dbReference type="KEGG" id="lak:106156297"/>
<keyword evidence="3" id="KW-0677">Repeat</keyword>
<evidence type="ECO:0000313" key="11">
    <source>
        <dbReference type="RefSeq" id="XP_023929988.1"/>
    </source>
</evidence>
<name>A0A2R2MIF1_LINAN</name>
<accession>A0A2R2MIF1</accession>
<dbReference type="Pfam" id="PF00530">
    <property type="entry name" value="SRCR"/>
    <property type="match status" value="2"/>
</dbReference>
<dbReference type="InParanoid" id="A0A2R2MIF1"/>
<dbReference type="GO" id="GO:0016020">
    <property type="term" value="C:membrane"/>
    <property type="evidence" value="ECO:0007669"/>
    <property type="project" value="InterPro"/>
</dbReference>
<dbReference type="PROSITE" id="PS50287">
    <property type="entry name" value="SRCR_2"/>
    <property type="match status" value="2"/>
</dbReference>
<dbReference type="OrthoDB" id="10037288at2759"/>
<feature type="disulfide bond" evidence="7">
    <location>
        <begin position="101"/>
        <end position="111"/>
    </location>
</feature>
<dbReference type="FunFam" id="2.10.25.10:FF:000012">
    <property type="entry name" value="Delta-like protein"/>
    <property type="match status" value="1"/>
</dbReference>
<evidence type="ECO:0000256" key="3">
    <source>
        <dbReference type="ARBA" id="ARBA00022737"/>
    </source>
</evidence>
<dbReference type="PROSITE" id="PS50026">
    <property type="entry name" value="EGF_3"/>
    <property type="match status" value="3"/>
</dbReference>
<dbReference type="InterPro" id="IPR000742">
    <property type="entry name" value="EGF"/>
</dbReference>
<dbReference type="FunFam" id="3.10.250.10:FF:000011">
    <property type="entry name" value="Scavenger receptor class A member 5"/>
    <property type="match status" value="1"/>
</dbReference>
<evidence type="ECO:0000256" key="2">
    <source>
        <dbReference type="ARBA" id="ARBA00022729"/>
    </source>
</evidence>
<evidence type="ECO:0000256" key="7">
    <source>
        <dbReference type="PROSITE-ProRule" id="PRU00196"/>
    </source>
</evidence>
<keyword evidence="5" id="KW-0325">Glycoprotein</keyword>
<evidence type="ECO:0000313" key="10">
    <source>
        <dbReference type="Proteomes" id="UP000085678"/>
    </source>
</evidence>
<keyword evidence="1 6" id="KW-0245">EGF-like domain</keyword>
<dbReference type="SUPFAM" id="SSF56487">
    <property type="entry name" value="SRCR-like"/>
    <property type="match status" value="2"/>
</dbReference>
<dbReference type="PANTHER" id="PTHR48071:SF28">
    <property type="entry name" value="SRCR DOMAIN-CONTAINING PROTEIN"/>
    <property type="match status" value="1"/>
</dbReference>
<dbReference type="Proteomes" id="UP000085678">
    <property type="component" value="Unplaced"/>
</dbReference>
<dbReference type="InterPro" id="IPR001190">
    <property type="entry name" value="SRCR"/>
</dbReference>